<dbReference type="Gene3D" id="3.40.50.10860">
    <property type="entry name" value="Leucine Dehydrogenase, chain A, domain 1"/>
    <property type="match status" value="1"/>
</dbReference>
<sequence>MTRGRMGFVGVDTANSSINRVFPAWADELGLDSRELKGFDVALGAPDERYREVVEEIRDDPGQAGALVTTHKVRVFEAARDLFASVDEFAEACGEISSVYKRDGSIHGAAKDPITVGAALESFLPDDYFARTQAGVVCLGAGGSGTALSWYLAHRADRPAFVTVAARRQASLDHLREVHERGGLDRGLFRYELLDGDDLAGSADRLVEAGGEGVLVANATGMGKDRPGSPLSDDVAFPRKAAVWEFNYRGTLEFLHQARAQQEARELIVEDGWVYFLHGWGQVVAQVFDIELTPELFERLAVRAGEVR</sequence>
<evidence type="ECO:0008006" key="3">
    <source>
        <dbReference type="Google" id="ProtNLM"/>
    </source>
</evidence>
<dbReference type="Gene3D" id="3.40.50.720">
    <property type="entry name" value="NAD(P)-binding Rossmann-like Domain"/>
    <property type="match status" value="1"/>
</dbReference>
<dbReference type="RefSeq" id="WP_284297840.1">
    <property type="nucleotide sequence ID" value="NZ_BSVA01000001.1"/>
</dbReference>
<accession>A0ABQ6JPN5</accession>
<organism evidence="1 2">
    <name type="scientific">Homoserinibacter gongjuensis</name>
    <dbReference type="NCBI Taxonomy" id="1162968"/>
    <lineage>
        <taxon>Bacteria</taxon>
        <taxon>Bacillati</taxon>
        <taxon>Actinomycetota</taxon>
        <taxon>Actinomycetes</taxon>
        <taxon>Micrococcales</taxon>
        <taxon>Microbacteriaceae</taxon>
        <taxon>Homoserinibacter</taxon>
    </lineage>
</organism>
<evidence type="ECO:0000313" key="2">
    <source>
        <dbReference type="Proteomes" id="UP001157069"/>
    </source>
</evidence>
<dbReference type="Proteomes" id="UP001157069">
    <property type="component" value="Unassembled WGS sequence"/>
</dbReference>
<reference evidence="2" key="1">
    <citation type="journal article" date="2019" name="Int. J. Syst. Evol. Microbiol.">
        <title>The Global Catalogue of Microorganisms (GCM) 10K type strain sequencing project: providing services to taxonomists for standard genome sequencing and annotation.</title>
        <authorList>
            <consortium name="The Broad Institute Genomics Platform"/>
            <consortium name="The Broad Institute Genome Sequencing Center for Infectious Disease"/>
            <person name="Wu L."/>
            <person name="Ma J."/>
        </authorList>
    </citation>
    <scope>NUCLEOTIDE SEQUENCE [LARGE SCALE GENOMIC DNA]</scope>
    <source>
        <strain evidence="2">NBRC 108755</strain>
    </source>
</reference>
<evidence type="ECO:0000313" key="1">
    <source>
        <dbReference type="EMBL" id="GMA90208.1"/>
    </source>
</evidence>
<name>A0ABQ6JPN5_9MICO</name>
<dbReference type="EMBL" id="BSVA01000001">
    <property type="protein sequence ID" value="GMA90208.1"/>
    <property type="molecule type" value="Genomic_DNA"/>
</dbReference>
<comment type="caution">
    <text evidence="1">The sequence shown here is derived from an EMBL/GenBank/DDBJ whole genome shotgun (WGS) entry which is preliminary data.</text>
</comment>
<dbReference type="SUPFAM" id="SSF51735">
    <property type="entry name" value="NAD(P)-binding Rossmann-fold domains"/>
    <property type="match status" value="1"/>
</dbReference>
<keyword evidence="2" id="KW-1185">Reference proteome</keyword>
<dbReference type="InterPro" id="IPR036291">
    <property type="entry name" value="NAD(P)-bd_dom_sf"/>
</dbReference>
<proteinExistence type="predicted"/>
<gene>
    <name evidence="1" type="ORF">GCM10025869_07370</name>
</gene>
<protein>
    <recommendedName>
        <fullName evidence="3">Shikimate dehydrogenase</fullName>
    </recommendedName>
</protein>